<keyword evidence="2" id="KW-0808">Transferase</keyword>
<dbReference type="InterPro" id="IPR028098">
    <property type="entry name" value="Glyco_trans_4-like_N"/>
</dbReference>
<evidence type="ECO:0000259" key="4">
    <source>
        <dbReference type="Pfam" id="PF13439"/>
    </source>
</evidence>
<reference evidence="5" key="1">
    <citation type="submission" date="2021-04" db="EMBL/GenBank/DDBJ databases">
        <title>Luteolibacter sp. 32A isolated from the skin of an Anderson's salamander (Ambystoma andersonii).</title>
        <authorList>
            <person name="Spergser J."/>
            <person name="Busse H.-J."/>
        </authorList>
    </citation>
    <scope>NUCLEOTIDE SEQUENCE</scope>
    <source>
        <strain evidence="5">32A</strain>
    </source>
</reference>
<name>A0A975G6S1_9BACT</name>
<evidence type="ECO:0000256" key="1">
    <source>
        <dbReference type="ARBA" id="ARBA00022676"/>
    </source>
</evidence>
<dbReference type="SUPFAM" id="SSF53756">
    <property type="entry name" value="UDP-Glycosyltransferase/glycogen phosphorylase"/>
    <property type="match status" value="2"/>
</dbReference>
<dbReference type="AlphaFoldDB" id="A0A975G6S1"/>
<dbReference type="PANTHER" id="PTHR12526:SF510">
    <property type="entry name" value="D-INOSITOL 3-PHOSPHATE GLYCOSYLTRANSFERASE"/>
    <property type="match status" value="1"/>
</dbReference>
<dbReference type="RefSeq" id="WP_211629941.1">
    <property type="nucleotide sequence ID" value="NZ_CP073100.1"/>
</dbReference>
<dbReference type="GO" id="GO:0016757">
    <property type="term" value="F:glycosyltransferase activity"/>
    <property type="evidence" value="ECO:0007669"/>
    <property type="project" value="UniProtKB-KW"/>
</dbReference>
<dbReference type="PANTHER" id="PTHR12526">
    <property type="entry name" value="GLYCOSYLTRANSFERASE"/>
    <property type="match status" value="1"/>
</dbReference>
<organism evidence="5 6">
    <name type="scientific">Luteolibacter ambystomatis</name>
    <dbReference type="NCBI Taxonomy" id="2824561"/>
    <lineage>
        <taxon>Bacteria</taxon>
        <taxon>Pseudomonadati</taxon>
        <taxon>Verrucomicrobiota</taxon>
        <taxon>Verrucomicrobiia</taxon>
        <taxon>Verrucomicrobiales</taxon>
        <taxon>Verrucomicrobiaceae</taxon>
        <taxon>Luteolibacter</taxon>
    </lineage>
</organism>
<gene>
    <name evidence="5" type="ORF">KBB96_13335</name>
</gene>
<evidence type="ECO:0000259" key="3">
    <source>
        <dbReference type="Pfam" id="PF00534"/>
    </source>
</evidence>
<dbReference type="Pfam" id="PF13439">
    <property type="entry name" value="Glyco_transf_4"/>
    <property type="match status" value="1"/>
</dbReference>
<feature type="domain" description="Glycosyl transferase family 1" evidence="3">
    <location>
        <begin position="688"/>
        <end position="839"/>
    </location>
</feature>
<dbReference type="Gene3D" id="3.40.50.2000">
    <property type="entry name" value="Glycogen Phosphorylase B"/>
    <property type="match status" value="4"/>
</dbReference>
<dbReference type="KEGG" id="lamb:KBB96_13335"/>
<keyword evidence="1" id="KW-0328">Glycosyltransferase</keyword>
<dbReference type="Pfam" id="PF13692">
    <property type="entry name" value="Glyco_trans_1_4"/>
    <property type="match status" value="1"/>
</dbReference>
<keyword evidence="6" id="KW-1185">Reference proteome</keyword>
<evidence type="ECO:0000313" key="5">
    <source>
        <dbReference type="EMBL" id="QUE49852.1"/>
    </source>
</evidence>
<dbReference type="EMBL" id="CP073100">
    <property type="protein sequence ID" value="QUE49852.1"/>
    <property type="molecule type" value="Genomic_DNA"/>
</dbReference>
<feature type="domain" description="Glycosyltransferase subfamily 4-like N-terminal" evidence="4">
    <location>
        <begin position="154"/>
        <end position="294"/>
    </location>
</feature>
<dbReference type="Pfam" id="PF00534">
    <property type="entry name" value="Glycos_transf_1"/>
    <property type="match status" value="1"/>
</dbReference>
<dbReference type="CDD" id="cd03801">
    <property type="entry name" value="GT4_PimA-like"/>
    <property type="match status" value="2"/>
</dbReference>
<dbReference type="InterPro" id="IPR001296">
    <property type="entry name" value="Glyco_trans_1"/>
</dbReference>
<sequence length="864" mass="93925">MSGVRAWIFDGDPRRPWLAARTIRSLRAAGIHEIHTAPPEEGPVLIVRAGTWLTHPEWFMPLPENAPVAFGLPPFDAKDHPWHDLQAAHGGDIQAANGLPPVMCEWHPTLATATARIEERDIPPGTRLVHFPALDFASGNSLRALEIVTSLQHGGAEKIAADLTRHLPGHGVDTILAVLGTPLRRMLEDAPPFIDLSHARRHERAGEVKKLVLAHGIDVLHLHLTSAEDTRALSTLGLPTAVALHNTARGWPEDWHTLRKEDASLFIACSNAVAQESRYRLPEIPVRTVWNGIEPLQESPRPDGEAFTLVAVANPRPQKRLDRLPAMLAATRTELKRRGHSGALRLVIAGEAPESHPNAVACLEDLEIQAQLHGIRWEFTGGTRPVPEVLAEAHAFVSYSAHEGLSLAHLEALSAGLPVVVTAVGGTPEIAARCPAMKLIAPEATPEEFAAALVPVLLDPPASGRDRVFRDFSTDRMAARTARLLRQLACRREKPGETFWFVANNLSVGGAQSSLRRLMVELHRCGHRVRLALLQEYPDHPTPGREALVAAGIDVFVPPPFGQIDAIDSADLILAEMTADPPRTVTFWNAITASKFLIAEGLPFARVVDVSPGEMFFDSLDRWLLQRPASLPVCEPADYGRVLDVMVVKYHAEAERAAALGVPVKVVPNGIPLHEVPARRPAGPVLVFGTTARISPQKRLGDLLDAFRDAIPELPTCVLKIAGGIETGSEEHAAELKTRSADLPVEWLGDVRDIPTFHAGLDVFVMISNPAGCPNASLEALASGLPVIATDIGGASEQVIDGQTGRLVPPYEPEALAKAMVDLTRSPEERARLGANGRRHVEEHFSLERMTENWLKVLTHHIES</sequence>
<protein>
    <submittedName>
        <fullName evidence="5">Glycosyltransferase family 4 protein</fullName>
    </submittedName>
</protein>
<dbReference type="Proteomes" id="UP000676169">
    <property type="component" value="Chromosome"/>
</dbReference>
<accession>A0A975G6S1</accession>
<evidence type="ECO:0000313" key="6">
    <source>
        <dbReference type="Proteomes" id="UP000676169"/>
    </source>
</evidence>
<evidence type="ECO:0000256" key="2">
    <source>
        <dbReference type="ARBA" id="ARBA00022679"/>
    </source>
</evidence>
<proteinExistence type="predicted"/>